<evidence type="ECO:0000313" key="10">
    <source>
        <dbReference type="EMBL" id="SQJ00098.1"/>
    </source>
</evidence>
<reference evidence="10 11" key="1">
    <citation type="submission" date="2018-06" db="EMBL/GenBank/DDBJ databases">
        <authorList>
            <consortium name="Pathogen Informatics"/>
            <person name="Doyle S."/>
        </authorList>
    </citation>
    <scope>NUCLEOTIDE SEQUENCE [LARGE SCALE GENOMIC DNA]</scope>
    <source>
        <strain evidence="10 11">NCTC12112</strain>
    </source>
</reference>
<dbReference type="AlphaFoldDB" id="A0AAX1TS49"/>
<feature type="domain" description="Phosphotransferase system EIIC" evidence="9">
    <location>
        <begin position="24"/>
        <end position="341"/>
    </location>
</feature>
<feature type="transmembrane region" description="Helical" evidence="8">
    <location>
        <begin position="90"/>
        <end position="112"/>
    </location>
</feature>
<keyword evidence="4" id="KW-0762">Sugar transport</keyword>
<evidence type="ECO:0000256" key="8">
    <source>
        <dbReference type="SAM" id="Phobius"/>
    </source>
</evidence>
<feature type="transmembrane region" description="Helical" evidence="8">
    <location>
        <begin position="191"/>
        <end position="219"/>
    </location>
</feature>
<evidence type="ECO:0000256" key="1">
    <source>
        <dbReference type="ARBA" id="ARBA00004651"/>
    </source>
</evidence>
<feature type="transmembrane region" description="Helical" evidence="8">
    <location>
        <begin position="124"/>
        <end position="145"/>
    </location>
</feature>
<evidence type="ECO:0000259" key="9">
    <source>
        <dbReference type="Pfam" id="PF13303"/>
    </source>
</evidence>
<feature type="transmembrane region" description="Helical" evidence="8">
    <location>
        <begin position="165"/>
        <end position="184"/>
    </location>
</feature>
<keyword evidence="5 8" id="KW-0812">Transmembrane</keyword>
<evidence type="ECO:0000256" key="4">
    <source>
        <dbReference type="ARBA" id="ARBA00022597"/>
    </source>
</evidence>
<dbReference type="GO" id="GO:0009401">
    <property type="term" value="P:phosphoenolpyruvate-dependent sugar phosphotransferase system"/>
    <property type="evidence" value="ECO:0007669"/>
    <property type="project" value="InterPro"/>
</dbReference>
<keyword evidence="6 8" id="KW-1133">Transmembrane helix</keyword>
<evidence type="ECO:0000256" key="7">
    <source>
        <dbReference type="ARBA" id="ARBA00023136"/>
    </source>
</evidence>
<dbReference type="Proteomes" id="UP000249008">
    <property type="component" value="Chromosome 1"/>
</dbReference>
<keyword evidence="7 8" id="KW-0472">Membrane</keyword>
<dbReference type="KEGG" id="ful:C4N20_09495"/>
<dbReference type="Pfam" id="PF13303">
    <property type="entry name" value="PTS_EIIC_2"/>
    <property type="match status" value="1"/>
</dbReference>
<dbReference type="GO" id="GO:0008982">
    <property type="term" value="F:protein-N(PI)-phosphohistidine-sugar phosphotransferase activity"/>
    <property type="evidence" value="ECO:0007669"/>
    <property type="project" value="InterPro"/>
</dbReference>
<keyword evidence="2" id="KW-0813">Transport</keyword>
<keyword evidence="3" id="KW-1003">Cell membrane</keyword>
<evidence type="ECO:0000256" key="5">
    <source>
        <dbReference type="ARBA" id="ARBA00022692"/>
    </source>
</evidence>
<name>A0AAX1TS49_9FUSO</name>
<feature type="transmembrane region" description="Helical" evidence="8">
    <location>
        <begin position="303"/>
        <end position="325"/>
    </location>
</feature>
<evidence type="ECO:0000256" key="2">
    <source>
        <dbReference type="ARBA" id="ARBA00022448"/>
    </source>
</evidence>
<protein>
    <submittedName>
        <fullName evidence="10">Predicted membrane protein, putative toxin regulator</fullName>
    </submittedName>
</protein>
<evidence type="ECO:0000256" key="3">
    <source>
        <dbReference type="ARBA" id="ARBA00022475"/>
    </source>
</evidence>
<organism evidence="10 11">
    <name type="scientific">Fusobacterium ulcerans</name>
    <dbReference type="NCBI Taxonomy" id="861"/>
    <lineage>
        <taxon>Bacteria</taxon>
        <taxon>Fusobacteriati</taxon>
        <taxon>Fusobacteriota</taxon>
        <taxon>Fusobacteriia</taxon>
        <taxon>Fusobacteriales</taxon>
        <taxon>Fusobacteriaceae</taxon>
        <taxon>Fusobacterium</taxon>
    </lineage>
</organism>
<sequence length="343" mass="35927">MESLKSFFKRKNIEITVKRYCIDAFSHMALGLFSTLLIGTILNTIGGKLGITFLTDVIWKIARDMTGPAIGVAVAYGLQAPHLVLFSSTITGAAGAIYGGPVGAFIGAVVGAEFGKMVSKETKIDIIVTPAVTILTGALVVYYVGPGVARFMEAFGAFIMYATELQPFYMGIIVSVVVGIALTLPISSAALCMMVGLSGLAAGASTVGCSAQMVGFAVMSFKENGWGGLVAQGLGTSMLQIGNIVKNWKIWIPPTLASAILGPVSTVILKYQNIPIAAGMGTSGLVGQFGTLSTMEGLGRGGASLYIGILMLHFILPAVLTLLIANFMRKKNWIKDGDLKLDL</sequence>
<gene>
    <name evidence="10" type="ORF">NCTC12112_00453</name>
</gene>
<proteinExistence type="predicted"/>
<dbReference type="InterPro" id="IPR003352">
    <property type="entry name" value="PTS_EIIC"/>
</dbReference>
<dbReference type="GO" id="GO:0005886">
    <property type="term" value="C:plasma membrane"/>
    <property type="evidence" value="ECO:0007669"/>
    <property type="project" value="UniProtKB-SubCell"/>
</dbReference>
<dbReference type="EMBL" id="LS483487">
    <property type="protein sequence ID" value="SQJ00098.1"/>
    <property type="molecule type" value="Genomic_DNA"/>
</dbReference>
<dbReference type="RefSeq" id="WP_005979420.1">
    <property type="nucleotide sequence ID" value="NZ_BAABXY010000001.1"/>
</dbReference>
<comment type="subcellular location">
    <subcellularLocation>
        <location evidence="1">Cell membrane</location>
        <topology evidence="1">Multi-pass membrane protein</topology>
    </subcellularLocation>
</comment>
<dbReference type="GeneID" id="78455045"/>
<feature type="transmembrane region" description="Helical" evidence="8">
    <location>
        <begin position="20"/>
        <end position="42"/>
    </location>
</feature>
<accession>A0AAX1TS49</accession>
<evidence type="ECO:0000256" key="6">
    <source>
        <dbReference type="ARBA" id="ARBA00022989"/>
    </source>
</evidence>
<evidence type="ECO:0000313" key="11">
    <source>
        <dbReference type="Proteomes" id="UP000249008"/>
    </source>
</evidence>